<dbReference type="GO" id="GO:0016787">
    <property type="term" value="F:hydrolase activity"/>
    <property type="evidence" value="ECO:0007669"/>
    <property type="project" value="UniProtKB-KW"/>
</dbReference>
<dbReference type="Pfam" id="PF02517">
    <property type="entry name" value="Rce1-like"/>
    <property type="match status" value="1"/>
</dbReference>
<feature type="transmembrane region" description="Helical" evidence="2">
    <location>
        <begin position="136"/>
        <end position="160"/>
    </location>
</feature>
<keyword evidence="2" id="KW-0812">Transmembrane</keyword>
<feature type="transmembrane region" description="Helical" evidence="2">
    <location>
        <begin position="12"/>
        <end position="30"/>
    </location>
</feature>
<keyword evidence="5" id="KW-1185">Reference proteome</keyword>
<feature type="transmembrane region" description="Helical" evidence="2">
    <location>
        <begin position="205"/>
        <end position="225"/>
    </location>
</feature>
<comment type="caution">
    <text evidence="4">The sequence shown here is derived from an EMBL/GenBank/DDBJ whole genome shotgun (WGS) entry which is preliminary data.</text>
</comment>
<feature type="transmembrane region" description="Helical" evidence="2">
    <location>
        <begin position="106"/>
        <end position="124"/>
    </location>
</feature>
<organism evidence="4 5">
    <name type="scientific">Lactiplantibacillus daoliensis</name>
    <dbReference type="NCBI Taxonomy" id="2559916"/>
    <lineage>
        <taxon>Bacteria</taxon>
        <taxon>Bacillati</taxon>
        <taxon>Bacillota</taxon>
        <taxon>Bacilli</taxon>
        <taxon>Lactobacillales</taxon>
        <taxon>Lactobacillaceae</taxon>
        <taxon>Lactiplantibacillus</taxon>
    </lineage>
</organism>
<feature type="transmembrane region" description="Helical" evidence="2">
    <location>
        <begin position="172"/>
        <end position="193"/>
    </location>
</feature>
<dbReference type="EMBL" id="JBHSSB010000029">
    <property type="protein sequence ID" value="MFC6295489.1"/>
    <property type="molecule type" value="Genomic_DNA"/>
</dbReference>
<reference evidence="5" key="1">
    <citation type="journal article" date="2019" name="Int. J. Syst. Evol. Microbiol.">
        <title>The Global Catalogue of Microorganisms (GCM) 10K type strain sequencing project: providing services to taxonomists for standard genome sequencing and annotation.</title>
        <authorList>
            <consortium name="The Broad Institute Genomics Platform"/>
            <consortium name="The Broad Institute Genome Sequencing Center for Infectious Disease"/>
            <person name="Wu L."/>
            <person name="Ma J."/>
        </authorList>
    </citation>
    <scope>NUCLEOTIDE SEQUENCE [LARGE SCALE GENOMIC DNA]</scope>
    <source>
        <strain evidence="5">CCM 8934</strain>
    </source>
</reference>
<evidence type="ECO:0000256" key="1">
    <source>
        <dbReference type="ARBA" id="ARBA00009067"/>
    </source>
</evidence>
<feature type="transmembrane region" description="Helical" evidence="2">
    <location>
        <begin position="285"/>
        <end position="304"/>
    </location>
</feature>
<dbReference type="EC" id="3.4.-.-" evidence="4"/>
<feature type="domain" description="CAAX prenyl protease 2/Lysostaphin resistance protein A-like" evidence="3">
    <location>
        <begin position="246"/>
        <end position="347"/>
    </location>
</feature>
<evidence type="ECO:0000313" key="5">
    <source>
        <dbReference type="Proteomes" id="UP001596227"/>
    </source>
</evidence>
<protein>
    <submittedName>
        <fullName evidence="4">CPBP family intramembrane glutamic endopeptidase</fullName>
        <ecNumber evidence="4">3.4.-.-</ecNumber>
    </submittedName>
</protein>
<keyword evidence="2" id="KW-0472">Membrane</keyword>
<feature type="transmembrane region" description="Helical" evidence="2">
    <location>
        <begin position="77"/>
        <end position="94"/>
    </location>
</feature>
<name>A0ABW1UI31_9LACO</name>
<evidence type="ECO:0000256" key="2">
    <source>
        <dbReference type="SAM" id="Phobius"/>
    </source>
</evidence>
<dbReference type="InterPro" id="IPR003675">
    <property type="entry name" value="Rce1/LyrA-like_dom"/>
</dbReference>
<sequence length="406" mass="45822">MTTEVDRLLRRWYLGQLSVLMGAMLGELFIVKNGAYFASGGLIIILLYLGGLIPAFELDATKRDWPRFRRFNHYFQASFQLIFLPFFLMVLVDLLRQLPGLDEQGLIAMAFFYMIFMFVPVIYITMRPVQAVIGRILLLITTVFSGLIGAQATFLALPVLKAPTVFGMVSDSGILGAFGFVLTVGILLMTWGFRWPTWRLNRQVNWYWLALIAIAGIAFVIWNAFGVGDSWRTTFTQFDFKMQAASWKMFLTGLEPGIAEEWLYRFAVLALLLKAFDQHRHQLDWAVALSSALFGLWHVTNTLAGQSWSATLEQMIFAASLGAFLAVSYLYSGSLLVPMLIHAGVDILSMMASGSQSMAKPDAFEWQTILFTVIVFGLLTIFFLTGKRRQVMQAQVDRYLAPLDLK</sequence>
<comment type="similarity">
    <text evidence="1">Belongs to the UPF0177 family.</text>
</comment>
<dbReference type="RefSeq" id="WP_137608157.1">
    <property type="nucleotide sequence ID" value="NZ_BJDH01000011.1"/>
</dbReference>
<feature type="transmembrane region" description="Helical" evidence="2">
    <location>
        <begin position="36"/>
        <end position="56"/>
    </location>
</feature>
<keyword evidence="2" id="KW-1133">Transmembrane helix</keyword>
<evidence type="ECO:0000313" key="4">
    <source>
        <dbReference type="EMBL" id="MFC6295489.1"/>
    </source>
</evidence>
<gene>
    <name evidence="4" type="ORF">ACFQH1_09795</name>
</gene>
<feature type="transmembrane region" description="Helical" evidence="2">
    <location>
        <begin position="316"/>
        <end position="343"/>
    </location>
</feature>
<proteinExistence type="inferred from homology"/>
<feature type="transmembrane region" description="Helical" evidence="2">
    <location>
        <begin position="363"/>
        <end position="384"/>
    </location>
</feature>
<keyword evidence="4" id="KW-0378">Hydrolase</keyword>
<evidence type="ECO:0000259" key="3">
    <source>
        <dbReference type="Pfam" id="PF02517"/>
    </source>
</evidence>
<accession>A0ABW1UI31</accession>
<dbReference type="Proteomes" id="UP001596227">
    <property type="component" value="Unassembled WGS sequence"/>
</dbReference>